<evidence type="ECO:0000313" key="2">
    <source>
        <dbReference type="EMBL" id="MFC0047072.1"/>
    </source>
</evidence>
<name>A0ABV6B871_9GAMM</name>
<organism evidence="2 3">
    <name type="scientific">Rheinheimera tilapiae</name>
    <dbReference type="NCBI Taxonomy" id="875043"/>
    <lineage>
        <taxon>Bacteria</taxon>
        <taxon>Pseudomonadati</taxon>
        <taxon>Pseudomonadota</taxon>
        <taxon>Gammaproteobacteria</taxon>
        <taxon>Chromatiales</taxon>
        <taxon>Chromatiaceae</taxon>
        <taxon>Rheinheimera</taxon>
    </lineage>
</organism>
<dbReference type="Pfam" id="PF08668">
    <property type="entry name" value="HDOD"/>
    <property type="match status" value="1"/>
</dbReference>
<dbReference type="PROSITE" id="PS51833">
    <property type="entry name" value="HDOD"/>
    <property type="match status" value="1"/>
</dbReference>
<reference evidence="2 3" key="1">
    <citation type="submission" date="2024-09" db="EMBL/GenBank/DDBJ databases">
        <authorList>
            <person name="Sun Q."/>
            <person name="Mori K."/>
        </authorList>
    </citation>
    <scope>NUCLEOTIDE SEQUENCE [LARGE SCALE GENOMIC DNA]</scope>
    <source>
        <strain evidence="2 3">KCTC 23315</strain>
    </source>
</reference>
<sequence length="365" mass="39923">MFQVVVIGVNPTLQSLVRHLCAEHSQLWHCRFFPTVGSYLQAPRLDSQIDLLIFDGLNTTASLEDKRLVCFQAPLALRVIVTTPEHDDVVLGHLSHFHSFVGSELNTEHLELLFSNAARLSELPIGEQERRLVGGLIDFPQLPALLSGLDKLLAEPNVSSAAVAGLVSTDPLVVSRLFQLINSPYMGFVSETWNLEVAISRLGYQSLRSLVLLLAMKGGNVQAEQQAEYQRVLDQILAQAGQARSYARSSGFNRVLQDQVFIAALLSGFGKLVLLQNGREAGDAELTEVNPAGRGSYLAVSAFLLTLWGFENWVVAAVLNQHCWQTSGIGAQISNCLFLARAHQQGAIKLNASERQQALQAGFVL</sequence>
<dbReference type="RefSeq" id="WP_377239967.1">
    <property type="nucleotide sequence ID" value="NZ_JBHLXP010000001.1"/>
</dbReference>
<protein>
    <submittedName>
        <fullName evidence="2">HDOD domain-containing protein</fullName>
    </submittedName>
</protein>
<evidence type="ECO:0000313" key="3">
    <source>
        <dbReference type="Proteomes" id="UP001589813"/>
    </source>
</evidence>
<dbReference type="PANTHER" id="PTHR33525:SF5">
    <property type="entry name" value="TWO COMPONENT SIGNAL TRANSDUCTION SYSTEM RESPONSE REGULATOR"/>
    <property type="match status" value="1"/>
</dbReference>
<gene>
    <name evidence="2" type="ORF">ACFFJP_02065</name>
</gene>
<feature type="domain" description="HDOD" evidence="1">
    <location>
        <begin position="139"/>
        <end position="324"/>
    </location>
</feature>
<comment type="caution">
    <text evidence="2">The sequence shown here is derived from an EMBL/GenBank/DDBJ whole genome shotgun (WGS) entry which is preliminary data.</text>
</comment>
<dbReference type="EMBL" id="JBHLXP010000001">
    <property type="protein sequence ID" value="MFC0047072.1"/>
    <property type="molecule type" value="Genomic_DNA"/>
</dbReference>
<dbReference type="SUPFAM" id="SSF109604">
    <property type="entry name" value="HD-domain/PDEase-like"/>
    <property type="match status" value="1"/>
</dbReference>
<proteinExistence type="predicted"/>
<dbReference type="PANTHER" id="PTHR33525">
    <property type="match status" value="1"/>
</dbReference>
<dbReference type="Gene3D" id="1.10.3210.10">
    <property type="entry name" value="Hypothetical protein af1432"/>
    <property type="match status" value="1"/>
</dbReference>
<keyword evidence="3" id="KW-1185">Reference proteome</keyword>
<dbReference type="InterPro" id="IPR013976">
    <property type="entry name" value="HDOD"/>
</dbReference>
<dbReference type="Proteomes" id="UP001589813">
    <property type="component" value="Unassembled WGS sequence"/>
</dbReference>
<evidence type="ECO:0000259" key="1">
    <source>
        <dbReference type="PROSITE" id="PS51833"/>
    </source>
</evidence>
<dbReference type="InterPro" id="IPR052340">
    <property type="entry name" value="RNase_Y/CdgJ"/>
</dbReference>
<accession>A0ABV6B871</accession>